<accession>A0A318RBV0</accession>
<name>A0A318RBV0_WILLI</name>
<dbReference type="AlphaFoldDB" id="A0A318RBV0"/>
<dbReference type="EMBL" id="QJSP01000026">
    <property type="protein sequence ID" value="PYE12061.1"/>
    <property type="molecule type" value="Genomic_DNA"/>
</dbReference>
<comment type="caution">
    <text evidence="1">The sequence shown here is derived from an EMBL/GenBank/DDBJ whole genome shotgun (WGS) entry which is preliminary data.</text>
</comment>
<gene>
    <name evidence="1" type="ORF">DFR67_12669</name>
</gene>
<keyword evidence="2" id="KW-1185">Reference proteome</keyword>
<reference evidence="1 2" key="1">
    <citation type="submission" date="2018-06" db="EMBL/GenBank/DDBJ databases">
        <title>Genomic Encyclopedia of Type Strains, Phase IV (KMG-IV): sequencing the most valuable type-strain genomes for metagenomic binning, comparative biology and taxonomic classification.</title>
        <authorList>
            <person name="Goeker M."/>
        </authorList>
    </citation>
    <scope>NUCLEOTIDE SEQUENCE [LARGE SCALE GENOMIC DNA]</scope>
    <source>
        <strain evidence="1 2">DSM 45521</strain>
    </source>
</reference>
<dbReference type="Proteomes" id="UP000247591">
    <property type="component" value="Unassembled WGS sequence"/>
</dbReference>
<proteinExistence type="predicted"/>
<dbReference type="Gene3D" id="1.10.8.1060">
    <property type="entry name" value="Corynebacterium glutamicum thioredoxin-dependent arsenate reductase, N-terminal domain"/>
    <property type="match status" value="1"/>
</dbReference>
<organism evidence="1 2">
    <name type="scientific">Williamsia limnetica</name>
    <dbReference type="NCBI Taxonomy" id="882452"/>
    <lineage>
        <taxon>Bacteria</taxon>
        <taxon>Bacillati</taxon>
        <taxon>Actinomycetota</taxon>
        <taxon>Actinomycetes</taxon>
        <taxon>Mycobacteriales</taxon>
        <taxon>Nocardiaceae</taxon>
        <taxon>Williamsia</taxon>
    </lineage>
</organism>
<sequence length="106" mass="11851">MNGGTTETIQNVNNPEERPICAYRRRMSTHTDKQQQDEQQNIAMVAEALAVRHADKPADTVASVVDDAYRRFDGQPIRDFVPLLVERRAQEQLGGLATSLPTSLDD</sequence>
<protein>
    <submittedName>
        <fullName evidence="1">Uncharacterized protein</fullName>
    </submittedName>
</protein>
<dbReference type="NCBIfam" id="NF046112">
    <property type="entry name" value="MSMEG_6209_Nter"/>
    <property type="match status" value="1"/>
</dbReference>
<evidence type="ECO:0000313" key="1">
    <source>
        <dbReference type="EMBL" id="PYE12061.1"/>
    </source>
</evidence>
<evidence type="ECO:0000313" key="2">
    <source>
        <dbReference type="Proteomes" id="UP000247591"/>
    </source>
</evidence>